<dbReference type="AlphaFoldDB" id="A0A7J6T811"/>
<sequence>MHIRYITEVILLAVGSQAVLEISYEVLQTAPTAAAVLQAATGQGIFMIDSLPSSFNGAYAVLSESLPHCRGGRQEVLPDGTIRTTLAQRSENASATFLRKHGCPMATVEARRDVRSTLNRIGRSVAGILDEVLEVEYPIDRASSIKDIIELGRDSHLDHHHIYRASQRDDSETDMNSALSLHVDQGLFLLLVLPPGDTNFHYLDSVTSEEVLSG</sequence>
<proteinExistence type="predicted"/>
<dbReference type="PANTHER" id="PTHR40855:SF1">
    <property type="entry name" value="CLAVAMINATE SYNTHASE-LIKE PROTEIN"/>
    <property type="match status" value="1"/>
</dbReference>
<evidence type="ECO:0000313" key="2">
    <source>
        <dbReference type="Proteomes" id="UP000574390"/>
    </source>
</evidence>
<protein>
    <submittedName>
        <fullName evidence="1">Uncharacterized protein</fullName>
    </submittedName>
</protein>
<dbReference type="Proteomes" id="UP000574390">
    <property type="component" value="Unassembled WGS sequence"/>
</dbReference>
<feature type="non-terminal residue" evidence="1">
    <location>
        <position position="1"/>
    </location>
</feature>
<accession>A0A7J6T811</accession>
<reference evidence="1 2" key="1">
    <citation type="submission" date="2020-04" db="EMBL/GenBank/DDBJ databases">
        <title>Perkinsus olseni comparative genomics.</title>
        <authorList>
            <person name="Bogema D.R."/>
        </authorList>
    </citation>
    <scope>NUCLEOTIDE SEQUENCE [LARGE SCALE GENOMIC DNA]</scope>
    <source>
        <strain evidence="1">ATCC PRA-205</strain>
    </source>
</reference>
<dbReference type="EMBL" id="JABANM010009152">
    <property type="protein sequence ID" value="KAF4741388.1"/>
    <property type="molecule type" value="Genomic_DNA"/>
</dbReference>
<name>A0A7J6T811_PEROL</name>
<dbReference type="PANTHER" id="PTHR40855">
    <property type="entry name" value="DIOX_N DOMAIN-CONTAINING PROTEIN"/>
    <property type="match status" value="1"/>
</dbReference>
<evidence type="ECO:0000313" key="1">
    <source>
        <dbReference type="EMBL" id="KAF4741388.1"/>
    </source>
</evidence>
<organism evidence="1 2">
    <name type="scientific">Perkinsus olseni</name>
    <name type="common">Perkinsus atlanticus</name>
    <dbReference type="NCBI Taxonomy" id="32597"/>
    <lineage>
        <taxon>Eukaryota</taxon>
        <taxon>Sar</taxon>
        <taxon>Alveolata</taxon>
        <taxon>Perkinsozoa</taxon>
        <taxon>Perkinsea</taxon>
        <taxon>Perkinsida</taxon>
        <taxon>Perkinsidae</taxon>
        <taxon>Perkinsus</taxon>
    </lineage>
</organism>
<gene>
    <name evidence="1" type="ORF">FOZ62_001554</name>
</gene>
<comment type="caution">
    <text evidence="1">The sequence shown here is derived from an EMBL/GenBank/DDBJ whole genome shotgun (WGS) entry which is preliminary data.</text>
</comment>